<keyword evidence="5 6" id="KW-0234">DNA repair</keyword>
<dbReference type="GO" id="GO:0006310">
    <property type="term" value="P:DNA recombination"/>
    <property type="evidence" value="ECO:0007669"/>
    <property type="project" value="UniProtKB-UniRule"/>
</dbReference>
<dbReference type="SUPFAM" id="SSF46929">
    <property type="entry name" value="DNA helicase RuvA subunit, C-terminal domain"/>
    <property type="match status" value="1"/>
</dbReference>
<keyword evidence="9" id="KW-1185">Reference proteome</keyword>
<feature type="region of interest" description="Domain III" evidence="6">
    <location>
        <begin position="160"/>
        <end position="210"/>
    </location>
</feature>
<keyword evidence="3 6" id="KW-0238">DNA-binding</keyword>
<comment type="caution">
    <text evidence="6">Lacks conserved residue(s) required for the propagation of feature annotation.</text>
</comment>
<feature type="domain" description="Helix-hairpin-helix DNA-binding motif class 1" evidence="7">
    <location>
        <begin position="78"/>
        <end position="97"/>
    </location>
</feature>
<feature type="domain" description="Helix-hairpin-helix DNA-binding motif class 1" evidence="7">
    <location>
        <begin position="113"/>
        <end position="132"/>
    </location>
</feature>
<dbReference type="AlphaFoldDB" id="A0A6H1TU73"/>
<gene>
    <name evidence="6 8" type="primary">ruvA</name>
    <name evidence="8" type="ORF">HCG48_05555</name>
</gene>
<evidence type="ECO:0000256" key="2">
    <source>
        <dbReference type="ARBA" id="ARBA00022763"/>
    </source>
</evidence>
<dbReference type="Proteomes" id="UP000500857">
    <property type="component" value="Chromosome"/>
</dbReference>
<evidence type="ECO:0000313" key="9">
    <source>
        <dbReference type="Proteomes" id="UP000500857"/>
    </source>
</evidence>
<dbReference type="SUPFAM" id="SSF47781">
    <property type="entry name" value="RuvA domain 2-like"/>
    <property type="match status" value="1"/>
</dbReference>
<comment type="subunit">
    <text evidence="6">Homotetramer. Forms an RuvA(8)-RuvB(12)-Holliday junction (HJ) complex. HJ DNA is sandwiched between 2 RuvA tetramers; dsDNA enters through RuvA and exits via RuvB. An RuvB hexamer assembles on each DNA strand where it exits the tetramer. Each RuvB hexamer is contacted by two RuvA subunits (via domain III) on 2 adjacent RuvB subunits; this complex drives branch migration. In the full resolvosome a probable DNA-RuvA(4)-RuvB(12)-RuvC(2) complex forms which resolves the HJ.</text>
</comment>
<dbReference type="InterPro" id="IPR010994">
    <property type="entry name" value="RuvA_2-like"/>
</dbReference>
<dbReference type="Pfam" id="PF14520">
    <property type="entry name" value="HHH_5"/>
    <property type="match status" value="1"/>
</dbReference>
<evidence type="ECO:0000259" key="7">
    <source>
        <dbReference type="SMART" id="SM00278"/>
    </source>
</evidence>
<dbReference type="CDD" id="cd14332">
    <property type="entry name" value="UBA_RuvA_C"/>
    <property type="match status" value="1"/>
</dbReference>
<evidence type="ECO:0000256" key="4">
    <source>
        <dbReference type="ARBA" id="ARBA00023172"/>
    </source>
</evidence>
<dbReference type="InterPro" id="IPR013849">
    <property type="entry name" value="DNA_helicase_Holl-junc_RuvA_I"/>
</dbReference>
<dbReference type="NCBIfam" id="TIGR00084">
    <property type="entry name" value="ruvA"/>
    <property type="match status" value="1"/>
</dbReference>
<evidence type="ECO:0000256" key="1">
    <source>
        <dbReference type="ARBA" id="ARBA00022490"/>
    </source>
</evidence>
<organism evidence="8 9">
    <name type="scientific">Oxynema aestuarii AP17</name>
    <dbReference type="NCBI Taxonomy" id="2064643"/>
    <lineage>
        <taxon>Bacteria</taxon>
        <taxon>Bacillati</taxon>
        <taxon>Cyanobacteriota</taxon>
        <taxon>Cyanophyceae</taxon>
        <taxon>Oscillatoriophycideae</taxon>
        <taxon>Oscillatoriales</taxon>
        <taxon>Oscillatoriaceae</taxon>
        <taxon>Oxynema</taxon>
        <taxon>Oxynema aestuarii</taxon>
    </lineage>
</organism>
<evidence type="ECO:0000313" key="8">
    <source>
        <dbReference type="EMBL" id="QIZ70101.1"/>
    </source>
</evidence>
<dbReference type="HAMAP" id="MF_00031">
    <property type="entry name" value="DNA_HJ_migration_RuvA"/>
    <property type="match status" value="1"/>
</dbReference>
<evidence type="ECO:0000256" key="3">
    <source>
        <dbReference type="ARBA" id="ARBA00023125"/>
    </source>
</evidence>
<evidence type="ECO:0000256" key="6">
    <source>
        <dbReference type="HAMAP-Rule" id="MF_00031"/>
    </source>
</evidence>
<sequence length="210" mass="22790">MIGYLKGEIVGIYKTTSNRVFVTVDVRGVGYEVQIPPRWLADLPAVGESVCVFTHLQVREDQLVFYGFASQAQRDVFRQLVSVSGIGSQLAIALLDTLDLPELVGAIVSADTSALMKTPGVGKKTAERIALELKSKLAAWREQAGLSVSLTPQVDRQLQEDLEMTLLALGYSTSEVSEAIAAIASEPELSGETPIEQWLKRAIAWLSDNA</sequence>
<dbReference type="KEGG" id="oxy:HCG48_05555"/>
<keyword evidence="4 6" id="KW-0233">DNA recombination</keyword>
<dbReference type="GO" id="GO:0009379">
    <property type="term" value="C:Holliday junction helicase complex"/>
    <property type="evidence" value="ECO:0007669"/>
    <property type="project" value="InterPro"/>
</dbReference>
<protein>
    <recommendedName>
        <fullName evidence="6">Holliday junction branch migration complex subunit RuvA</fullName>
    </recommendedName>
</protein>
<dbReference type="GO" id="GO:0009378">
    <property type="term" value="F:four-way junction helicase activity"/>
    <property type="evidence" value="ECO:0007669"/>
    <property type="project" value="InterPro"/>
</dbReference>
<evidence type="ECO:0000256" key="5">
    <source>
        <dbReference type="ARBA" id="ARBA00023204"/>
    </source>
</evidence>
<comment type="subcellular location">
    <subcellularLocation>
        <location evidence="6">Cytoplasm</location>
    </subcellularLocation>
</comment>
<dbReference type="InterPro" id="IPR003583">
    <property type="entry name" value="Hlx-hairpin-Hlx_DNA-bd_motif"/>
</dbReference>
<dbReference type="SMART" id="SM00278">
    <property type="entry name" value="HhH1"/>
    <property type="match status" value="2"/>
</dbReference>
<dbReference type="Gene3D" id="1.10.150.20">
    <property type="entry name" value="5' to 3' exonuclease, C-terminal subdomain"/>
    <property type="match status" value="1"/>
</dbReference>
<dbReference type="GO" id="GO:0006281">
    <property type="term" value="P:DNA repair"/>
    <property type="evidence" value="ECO:0007669"/>
    <property type="project" value="UniProtKB-UniRule"/>
</dbReference>
<dbReference type="SUPFAM" id="SSF50249">
    <property type="entry name" value="Nucleic acid-binding proteins"/>
    <property type="match status" value="1"/>
</dbReference>
<keyword evidence="1 6" id="KW-0963">Cytoplasm</keyword>
<dbReference type="InterPro" id="IPR000085">
    <property type="entry name" value="RuvA"/>
</dbReference>
<dbReference type="GO" id="GO:0048476">
    <property type="term" value="C:Holliday junction resolvase complex"/>
    <property type="evidence" value="ECO:0007669"/>
    <property type="project" value="UniProtKB-UniRule"/>
</dbReference>
<dbReference type="InterPro" id="IPR011114">
    <property type="entry name" value="RuvA_C"/>
</dbReference>
<dbReference type="Pfam" id="PF01330">
    <property type="entry name" value="RuvA_N"/>
    <property type="match status" value="1"/>
</dbReference>
<dbReference type="EMBL" id="CP051167">
    <property type="protein sequence ID" value="QIZ70101.1"/>
    <property type="molecule type" value="Genomic_DNA"/>
</dbReference>
<keyword evidence="2 6" id="KW-0227">DNA damage</keyword>
<dbReference type="Pfam" id="PF07499">
    <property type="entry name" value="RuvA_C"/>
    <property type="match status" value="1"/>
</dbReference>
<comment type="similarity">
    <text evidence="6">Belongs to the RuvA family.</text>
</comment>
<comment type="function">
    <text evidence="6">The RuvA-RuvB-RuvC complex processes Holliday junction (HJ) DNA during genetic recombination and DNA repair, while the RuvA-RuvB complex plays an important role in the rescue of blocked DNA replication forks via replication fork reversal (RFR). RuvA specifically binds to HJ cruciform DNA, conferring on it an open structure. The RuvB hexamer acts as an ATP-dependent pump, pulling dsDNA into and through the RuvAB complex. HJ branch migration allows RuvC to scan DNA until it finds its consensus sequence, where it cleaves and resolves the cruciform DNA.</text>
</comment>
<dbReference type="InterPro" id="IPR036267">
    <property type="entry name" value="RuvA_C_sf"/>
</dbReference>
<dbReference type="GO" id="GO:0005524">
    <property type="term" value="F:ATP binding"/>
    <property type="evidence" value="ECO:0007669"/>
    <property type="project" value="InterPro"/>
</dbReference>
<dbReference type="InterPro" id="IPR012340">
    <property type="entry name" value="NA-bd_OB-fold"/>
</dbReference>
<accession>A0A6H1TU73</accession>
<proteinExistence type="inferred from homology"/>
<name>A0A6H1TU73_9CYAN</name>
<dbReference type="RefSeq" id="WP_168568258.1">
    <property type="nucleotide sequence ID" value="NZ_CP051167.1"/>
</dbReference>
<dbReference type="Gene3D" id="2.40.50.140">
    <property type="entry name" value="Nucleic acid-binding proteins"/>
    <property type="match status" value="1"/>
</dbReference>
<comment type="domain">
    <text evidence="6">Has three domains with a flexible linker between the domains II and III and assumes an 'L' shape. Domain III is highly mobile and contacts RuvB.</text>
</comment>
<reference evidence="8 9" key="1">
    <citation type="submission" date="2020-04" db="EMBL/GenBank/DDBJ databases">
        <authorList>
            <person name="Basu S."/>
            <person name="Maruthanayagam V."/>
            <person name="Chakraborty S."/>
            <person name="Pramanik A."/>
            <person name="Mukherjee J."/>
            <person name="Brink B."/>
        </authorList>
    </citation>
    <scope>NUCLEOTIDE SEQUENCE [LARGE SCALE GENOMIC DNA]</scope>
    <source>
        <strain evidence="8 9">AP17</strain>
    </source>
</reference>
<dbReference type="GO" id="GO:0005737">
    <property type="term" value="C:cytoplasm"/>
    <property type="evidence" value="ECO:0007669"/>
    <property type="project" value="UniProtKB-SubCell"/>
</dbReference>
<dbReference type="GO" id="GO:0000400">
    <property type="term" value="F:four-way junction DNA binding"/>
    <property type="evidence" value="ECO:0007669"/>
    <property type="project" value="UniProtKB-UniRule"/>
</dbReference>